<dbReference type="InterPro" id="IPR036047">
    <property type="entry name" value="F-box-like_dom_sf"/>
</dbReference>
<name>A0ABQ7BFN0_BRACR</name>
<evidence type="ECO:0000313" key="2">
    <source>
        <dbReference type="EMBL" id="KAF3531372.1"/>
    </source>
</evidence>
<evidence type="ECO:0000259" key="1">
    <source>
        <dbReference type="PROSITE" id="PS50181"/>
    </source>
</evidence>
<dbReference type="PANTHER" id="PTHR31672:SF13">
    <property type="entry name" value="F-BOX PROTEIN CPR30-LIKE"/>
    <property type="match status" value="1"/>
</dbReference>
<dbReference type="InterPro" id="IPR050796">
    <property type="entry name" value="SCF_F-box_component"/>
</dbReference>
<evidence type="ECO:0000313" key="3">
    <source>
        <dbReference type="Proteomes" id="UP000266723"/>
    </source>
</evidence>
<dbReference type="SUPFAM" id="SSF81383">
    <property type="entry name" value="F-box domain"/>
    <property type="match status" value="1"/>
</dbReference>
<dbReference type="Pfam" id="PF00646">
    <property type="entry name" value="F-box"/>
    <property type="match status" value="1"/>
</dbReference>
<dbReference type="PROSITE" id="PS50181">
    <property type="entry name" value="FBOX"/>
    <property type="match status" value="1"/>
</dbReference>
<dbReference type="CDD" id="cd22157">
    <property type="entry name" value="F-box_AtFBW1-like"/>
    <property type="match status" value="1"/>
</dbReference>
<dbReference type="Proteomes" id="UP000266723">
    <property type="component" value="Unassembled WGS sequence"/>
</dbReference>
<dbReference type="PANTHER" id="PTHR31672">
    <property type="entry name" value="BNACNNG10540D PROTEIN"/>
    <property type="match status" value="1"/>
</dbReference>
<dbReference type="EMBL" id="QGKV02001507">
    <property type="protein sequence ID" value="KAF3531372.1"/>
    <property type="molecule type" value="Genomic_DNA"/>
</dbReference>
<keyword evidence="3" id="KW-1185">Reference proteome</keyword>
<proteinExistence type="predicted"/>
<organism evidence="2 3">
    <name type="scientific">Brassica cretica</name>
    <name type="common">Mustard</name>
    <dbReference type="NCBI Taxonomy" id="69181"/>
    <lineage>
        <taxon>Eukaryota</taxon>
        <taxon>Viridiplantae</taxon>
        <taxon>Streptophyta</taxon>
        <taxon>Embryophyta</taxon>
        <taxon>Tracheophyta</taxon>
        <taxon>Spermatophyta</taxon>
        <taxon>Magnoliopsida</taxon>
        <taxon>eudicotyledons</taxon>
        <taxon>Gunneridae</taxon>
        <taxon>Pentapetalae</taxon>
        <taxon>rosids</taxon>
        <taxon>malvids</taxon>
        <taxon>Brassicales</taxon>
        <taxon>Brassicaceae</taxon>
        <taxon>Brassiceae</taxon>
        <taxon>Brassica</taxon>
    </lineage>
</organism>
<reference evidence="2 3" key="1">
    <citation type="journal article" date="2020" name="BMC Genomics">
        <title>Intraspecific diversification of the crop wild relative Brassica cretica Lam. using demographic model selection.</title>
        <authorList>
            <person name="Kioukis A."/>
            <person name="Michalopoulou V.A."/>
            <person name="Briers L."/>
            <person name="Pirintsos S."/>
            <person name="Studholme D.J."/>
            <person name="Pavlidis P."/>
            <person name="Sarris P.F."/>
        </authorList>
    </citation>
    <scope>NUCLEOTIDE SEQUENCE [LARGE SCALE GENOMIC DNA]</scope>
    <source>
        <strain evidence="3">cv. PFS-1207/04</strain>
    </source>
</reference>
<comment type="caution">
    <text evidence="2">The sequence shown here is derived from an EMBL/GenBank/DDBJ whole genome shotgun (WGS) entry which is preliminary data.</text>
</comment>
<dbReference type="InterPro" id="IPR001810">
    <property type="entry name" value="F-box_dom"/>
</dbReference>
<protein>
    <recommendedName>
        <fullName evidence="1">F-box domain-containing protein</fullName>
    </recommendedName>
</protein>
<feature type="domain" description="F-box" evidence="1">
    <location>
        <begin position="1"/>
        <end position="47"/>
    </location>
</feature>
<accession>A0ABQ7BFN0</accession>
<gene>
    <name evidence="2" type="ORF">DY000_02042369</name>
</gene>
<dbReference type="SMART" id="SM00256">
    <property type="entry name" value="FBOX"/>
    <property type="match status" value="1"/>
</dbReference>
<dbReference type="Gene3D" id="1.20.1280.50">
    <property type="match status" value="1"/>
</dbReference>
<sequence length="105" mass="12294">MTMMSDLPWDLVEVILGRVPAISLKRLRSSCKRWNRLFNDKEFARKHFHKAPKQSFVNGEKGIQNLMSLNSHGTPSLEFKDTRIMLWNPCTGETRWIQQMKGSYP</sequence>